<dbReference type="EMBL" id="SDWV01000016">
    <property type="protein sequence ID" value="RYC07281.1"/>
    <property type="molecule type" value="Genomic_DNA"/>
</dbReference>
<feature type="domain" description="FTP" evidence="7">
    <location>
        <begin position="52"/>
        <end position="83"/>
    </location>
</feature>
<protein>
    <recommendedName>
        <fullName evidence="7">FTP domain-containing protein</fullName>
    </recommendedName>
</protein>
<sequence length="109" mass="11134">MVALPSTAAAPGAAAQPSTASSSAEGSFTLQGDEAAAYRVPGDVEEIWRSRFADGTTQTRYQQVVDGADVLDGQVTVLKDATGITTVIGAHFTGLRPANSLQLAPSDAL</sequence>
<evidence type="ECO:0000256" key="1">
    <source>
        <dbReference type="ARBA" id="ARBA00022670"/>
    </source>
</evidence>
<keyword evidence="9" id="KW-1185">Reference proteome</keyword>
<dbReference type="Proteomes" id="UP000291101">
    <property type="component" value="Unassembled WGS sequence"/>
</dbReference>
<evidence type="ECO:0000256" key="2">
    <source>
        <dbReference type="ARBA" id="ARBA00022723"/>
    </source>
</evidence>
<dbReference type="Pfam" id="PF07504">
    <property type="entry name" value="FTP"/>
    <property type="match status" value="1"/>
</dbReference>
<gene>
    <name evidence="8" type="ORF">EUA94_15495</name>
</gene>
<dbReference type="GO" id="GO:0046872">
    <property type="term" value="F:metal ion binding"/>
    <property type="evidence" value="ECO:0007669"/>
    <property type="project" value="UniProtKB-KW"/>
</dbReference>
<dbReference type="RefSeq" id="WP_129427784.1">
    <property type="nucleotide sequence ID" value="NZ_SDWV01000016.1"/>
</dbReference>
<comment type="caution">
    <text evidence="8">The sequence shown here is derived from an EMBL/GenBank/DDBJ whole genome shotgun (WGS) entry which is preliminary data.</text>
</comment>
<feature type="region of interest" description="Disordered" evidence="6">
    <location>
        <begin position="1"/>
        <end position="28"/>
    </location>
</feature>
<organism evidence="8 9">
    <name type="scientific">Nocardioides zhouii</name>
    <dbReference type="NCBI Taxonomy" id="1168729"/>
    <lineage>
        <taxon>Bacteria</taxon>
        <taxon>Bacillati</taxon>
        <taxon>Actinomycetota</taxon>
        <taxon>Actinomycetes</taxon>
        <taxon>Propionibacteriales</taxon>
        <taxon>Nocardioidaceae</taxon>
        <taxon>Nocardioides</taxon>
    </lineage>
</organism>
<feature type="compositionally biased region" description="Low complexity" evidence="6">
    <location>
        <begin position="1"/>
        <end position="24"/>
    </location>
</feature>
<dbReference type="GO" id="GO:0008237">
    <property type="term" value="F:metallopeptidase activity"/>
    <property type="evidence" value="ECO:0007669"/>
    <property type="project" value="UniProtKB-KW"/>
</dbReference>
<evidence type="ECO:0000256" key="4">
    <source>
        <dbReference type="ARBA" id="ARBA00022833"/>
    </source>
</evidence>
<keyword evidence="2" id="KW-0479">Metal-binding</keyword>
<keyword evidence="4" id="KW-0862">Zinc</keyword>
<reference evidence="8 9" key="1">
    <citation type="submission" date="2019-01" db="EMBL/GenBank/DDBJ databases">
        <title>Novel species of Nocardioides.</title>
        <authorList>
            <person name="Liu Q."/>
            <person name="X Y.-H."/>
        </authorList>
    </citation>
    <scope>NUCLEOTIDE SEQUENCE [LARGE SCALE GENOMIC DNA]</scope>
    <source>
        <strain evidence="8 9">HLT2-9</strain>
    </source>
</reference>
<evidence type="ECO:0000256" key="5">
    <source>
        <dbReference type="ARBA" id="ARBA00023049"/>
    </source>
</evidence>
<keyword evidence="5" id="KW-0482">Metalloprotease</keyword>
<name>A0A4Q2SQ63_9ACTN</name>
<evidence type="ECO:0000256" key="6">
    <source>
        <dbReference type="SAM" id="MobiDB-lite"/>
    </source>
</evidence>
<accession>A0A4Q2SQ63</accession>
<evidence type="ECO:0000259" key="7">
    <source>
        <dbReference type="Pfam" id="PF07504"/>
    </source>
</evidence>
<keyword evidence="1" id="KW-0645">Protease</keyword>
<evidence type="ECO:0000313" key="9">
    <source>
        <dbReference type="Proteomes" id="UP000291101"/>
    </source>
</evidence>
<keyword evidence="3" id="KW-0378">Hydrolase</keyword>
<proteinExistence type="predicted"/>
<dbReference type="InterPro" id="IPR011096">
    <property type="entry name" value="FTP_domain"/>
</dbReference>
<evidence type="ECO:0000256" key="3">
    <source>
        <dbReference type="ARBA" id="ARBA00022801"/>
    </source>
</evidence>
<evidence type="ECO:0000313" key="8">
    <source>
        <dbReference type="EMBL" id="RYC07281.1"/>
    </source>
</evidence>
<dbReference type="AlphaFoldDB" id="A0A4Q2SQ63"/>
<dbReference type="GO" id="GO:0006508">
    <property type="term" value="P:proteolysis"/>
    <property type="evidence" value="ECO:0007669"/>
    <property type="project" value="UniProtKB-KW"/>
</dbReference>